<proteinExistence type="predicted"/>
<reference evidence="1" key="2">
    <citation type="submission" date="2020-11" db="EMBL/GenBank/DDBJ databases">
        <authorList>
            <person name="McCartney M.A."/>
            <person name="Auch B."/>
            <person name="Kono T."/>
            <person name="Mallez S."/>
            <person name="Becker A."/>
            <person name="Gohl D.M."/>
            <person name="Silverstein K.A.T."/>
            <person name="Koren S."/>
            <person name="Bechman K.B."/>
            <person name="Herman A."/>
            <person name="Abrahante J.E."/>
            <person name="Garbe J."/>
        </authorList>
    </citation>
    <scope>NUCLEOTIDE SEQUENCE</scope>
    <source>
        <strain evidence="1">Duluth1</strain>
        <tissue evidence="1">Whole animal</tissue>
    </source>
</reference>
<keyword evidence="2" id="KW-1185">Reference proteome</keyword>
<sequence length="58" mass="6898">MEWEQHAGTDVGGKIIQFMMEREYIPVMPLQRLVRLQAENRTTWPNDIMRIKNPNKVS</sequence>
<dbReference type="EMBL" id="JAIWYP010000001">
    <property type="protein sequence ID" value="KAH3888959.1"/>
    <property type="molecule type" value="Genomic_DNA"/>
</dbReference>
<name>A0A9D4S1F9_DREPO</name>
<organism evidence="1 2">
    <name type="scientific">Dreissena polymorpha</name>
    <name type="common">Zebra mussel</name>
    <name type="synonym">Mytilus polymorpha</name>
    <dbReference type="NCBI Taxonomy" id="45954"/>
    <lineage>
        <taxon>Eukaryota</taxon>
        <taxon>Metazoa</taxon>
        <taxon>Spiralia</taxon>
        <taxon>Lophotrochozoa</taxon>
        <taxon>Mollusca</taxon>
        <taxon>Bivalvia</taxon>
        <taxon>Autobranchia</taxon>
        <taxon>Heteroconchia</taxon>
        <taxon>Euheterodonta</taxon>
        <taxon>Imparidentia</taxon>
        <taxon>Neoheterodontei</taxon>
        <taxon>Myida</taxon>
        <taxon>Dreissenoidea</taxon>
        <taxon>Dreissenidae</taxon>
        <taxon>Dreissena</taxon>
    </lineage>
</organism>
<evidence type="ECO:0000313" key="2">
    <source>
        <dbReference type="Proteomes" id="UP000828390"/>
    </source>
</evidence>
<dbReference type="Proteomes" id="UP000828390">
    <property type="component" value="Unassembled WGS sequence"/>
</dbReference>
<dbReference type="AlphaFoldDB" id="A0A9D4S1F9"/>
<accession>A0A9D4S1F9</accession>
<protein>
    <submittedName>
        <fullName evidence="1">Uncharacterized protein</fullName>
    </submittedName>
</protein>
<gene>
    <name evidence="1" type="ORF">DPMN_013004</name>
</gene>
<reference evidence="1" key="1">
    <citation type="journal article" date="2019" name="bioRxiv">
        <title>The Genome of the Zebra Mussel, Dreissena polymorpha: A Resource for Invasive Species Research.</title>
        <authorList>
            <person name="McCartney M.A."/>
            <person name="Auch B."/>
            <person name="Kono T."/>
            <person name="Mallez S."/>
            <person name="Zhang Y."/>
            <person name="Obille A."/>
            <person name="Becker A."/>
            <person name="Abrahante J.E."/>
            <person name="Garbe J."/>
            <person name="Badalamenti J.P."/>
            <person name="Herman A."/>
            <person name="Mangelson H."/>
            <person name="Liachko I."/>
            <person name="Sullivan S."/>
            <person name="Sone E.D."/>
            <person name="Koren S."/>
            <person name="Silverstein K.A.T."/>
            <person name="Beckman K.B."/>
            <person name="Gohl D.M."/>
        </authorList>
    </citation>
    <scope>NUCLEOTIDE SEQUENCE</scope>
    <source>
        <strain evidence="1">Duluth1</strain>
        <tissue evidence="1">Whole animal</tissue>
    </source>
</reference>
<comment type="caution">
    <text evidence="1">The sequence shown here is derived from an EMBL/GenBank/DDBJ whole genome shotgun (WGS) entry which is preliminary data.</text>
</comment>
<evidence type="ECO:0000313" key="1">
    <source>
        <dbReference type="EMBL" id="KAH3888959.1"/>
    </source>
</evidence>